<dbReference type="AlphaFoldDB" id="C4J496"/>
<feature type="compositionally biased region" description="Pro residues" evidence="1">
    <location>
        <begin position="1"/>
        <end position="19"/>
    </location>
</feature>
<accession>C4J496</accession>
<reference evidence="2" key="2">
    <citation type="submission" date="2012-06" db="EMBL/GenBank/DDBJ databases">
        <authorList>
            <person name="Yu Y."/>
            <person name="Currie J."/>
            <person name="Lomeli R."/>
            <person name="Angelova A."/>
            <person name="Collura K."/>
            <person name="Wissotski M."/>
            <person name="Campos D."/>
            <person name="Kudrna D."/>
            <person name="Golser W."/>
            <person name="Ashely E."/>
            <person name="Descour A."/>
            <person name="Fernandes J."/>
            <person name="Soderlund C."/>
            <person name="Walbot V."/>
        </authorList>
    </citation>
    <scope>NUCLEOTIDE SEQUENCE</scope>
    <source>
        <strain evidence="2">B73</strain>
    </source>
</reference>
<dbReference type="EMBL" id="BT085643">
    <property type="protein sequence ID" value="ACR35996.1"/>
    <property type="molecule type" value="mRNA"/>
</dbReference>
<protein>
    <submittedName>
        <fullName evidence="2">Uncharacterized protein</fullName>
    </submittedName>
</protein>
<feature type="compositionally biased region" description="Pro residues" evidence="1">
    <location>
        <begin position="54"/>
        <end position="65"/>
    </location>
</feature>
<feature type="region of interest" description="Disordered" evidence="1">
    <location>
        <begin position="106"/>
        <end position="128"/>
    </location>
</feature>
<proteinExistence type="evidence at transcript level"/>
<evidence type="ECO:0000256" key="1">
    <source>
        <dbReference type="SAM" id="MobiDB-lite"/>
    </source>
</evidence>
<feature type="compositionally biased region" description="Low complexity" evidence="1">
    <location>
        <begin position="66"/>
        <end position="84"/>
    </location>
</feature>
<sequence>MHPWPPRPPRPPPSPPRPSRPIVASSRRRLFLPSAWTSARRTPRTRPGRAAWPGTPPRRSPPPPRCSDASSSCYSSSPCSPSTSRPNHRSFCFFHEEVMAVAAVALSSGPRTPATHCRRERTPSGRTS</sequence>
<organism evidence="2">
    <name type="scientific">Zea mays</name>
    <name type="common">Maize</name>
    <dbReference type="NCBI Taxonomy" id="4577"/>
    <lineage>
        <taxon>Eukaryota</taxon>
        <taxon>Viridiplantae</taxon>
        <taxon>Streptophyta</taxon>
        <taxon>Embryophyta</taxon>
        <taxon>Tracheophyta</taxon>
        <taxon>Spermatophyta</taxon>
        <taxon>Magnoliopsida</taxon>
        <taxon>Liliopsida</taxon>
        <taxon>Poales</taxon>
        <taxon>Poaceae</taxon>
        <taxon>PACMAD clade</taxon>
        <taxon>Panicoideae</taxon>
        <taxon>Andropogonodae</taxon>
        <taxon>Andropogoneae</taxon>
        <taxon>Tripsacinae</taxon>
        <taxon>Zea</taxon>
    </lineage>
</organism>
<feature type="region of interest" description="Disordered" evidence="1">
    <location>
        <begin position="1"/>
        <end position="86"/>
    </location>
</feature>
<reference evidence="2" key="1">
    <citation type="journal article" date="2009" name="PLoS Genet.">
        <title>Sequencing, mapping, and analysis of 27,455 maize full-length cDNAs.</title>
        <authorList>
            <person name="Soderlund C."/>
            <person name="Descour A."/>
            <person name="Kudrna D."/>
            <person name="Bomhoff M."/>
            <person name="Boyd L."/>
            <person name="Currie J."/>
            <person name="Angelova A."/>
            <person name="Collura K."/>
            <person name="Wissotski M."/>
            <person name="Ashley E."/>
            <person name="Morrow D."/>
            <person name="Fernandes J."/>
            <person name="Walbot V."/>
            <person name="Yu Y."/>
        </authorList>
    </citation>
    <scope>NUCLEOTIDE SEQUENCE</scope>
    <source>
        <strain evidence="2">B73</strain>
    </source>
</reference>
<name>C4J496_MAIZE</name>
<evidence type="ECO:0000313" key="2">
    <source>
        <dbReference type="EMBL" id="ACR35996.1"/>
    </source>
</evidence>